<name>A0ABR3TEB3_9PEZI</name>
<organism evidence="3 4">
    <name type="scientific">Neofusicoccum ribis</name>
    <dbReference type="NCBI Taxonomy" id="45134"/>
    <lineage>
        <taxon>Eukaryota</taxon>
        <taxon>Fungi</taxon>
        <taxon>Dikarya</taxon>
        <taxon>Ascomycota</taxon>
        <taxon>Pezizomycotina</taxon>
        <taxon>Dothideomycetes</taxon>
        <taxon>Dothideomycetes incertae sedis</taxon>
        <taxon>Botryosphaeriales</taxon>
        <taxon>Botryosphaeriaceae</taxon>
        <taxon>Neofusicoccum</taxon>
    </lineage>
</organism>
<protein>
    <submittedName>
        <fullName evidence="3">N-acetylglucosaminyldiphosphodolichol N-acetylglucosaminyltransferase catalytic subunit alg13</fullName>
    </submittedName>
</protein>
<dbReference type="PANTHER" id="PTHR34414:SF1">
    <property type="entry name" value="SUBTILISIN-LIKE SERINE PROTEASE"/>
    <property type="match status" value="1"/>
</dbReference>
<dbReference type="PANTHER" id="PTHR34414">
    <property type="entry name" value="HET DOMAIN-CONTAINING PROTEIN-RELATED"/>
    <property type="match status" value="1"/>
</dbReference>
<reference evidence="3 4" key="1">
    <citation type="submission" date="2024-02" db="EMBL/GenBank/DDBJ databases">
        <title>De novo assembly and annotation of 12 fungi associated with fruit tree decline syndrome in Ontario, Canada.</title>
        <authorList>
            <person name="Sulman M."/>
            <person name="Ellouze W."/>
            <person name="Ilyukhin E."/>
        </authorList>
    </citation>
    <scope>NUCLEOTIDE SEQUENCE [LARGE SCALE GENOMIC DNA]</scope>
    <source>
        <strain evidence="3 4">M1-105</strain>
    </source>
</reference>
<keyword evidence="2" id="KW-1133">Transmembrane helix</keyword>
<feature type="region of interest" description="Disordered" evidence="1">
    <location>
        <begin position="51"/>
        <end position="78"/>
    </location>
</feature>
<evidence type="ECO:0000256" key="1">
    <source>
        <dbReference type="SAM" id="MobiDB-lite"/>
    </source>
</evidence>
<keyword evidence="3" id="KW-0808">Transferase</keyword>
<dbReference type="GO" id="GO:0016757">
    <property type="term" value="F:glycosyltransferase activity"/>
    <property type="evidence" value="ECO:0007669"/>
    <property type="project" value="UniProtKB-KW"/>
</dbReference>
<evidence type="ECO:0000313" key="4">
    <source>
        <dbReference type="Proteomes" id="UP001521116"/>
    </source>
</evidence>
<evidence type="ECO:0000313" key="3">
    <source>
        <dbReference type="EMBL" id="KAL1637767.1"/>
    </source>
</evidence>
<keyword evidence="2" id="KW-0812">Transmembrane</keyword>
<proteinExistence type="predicted"/>
<dbReference type="Pfam" id="PF20246">
    <property type="entry name" value="DUF6601"/>
    <property type="match status" value="1"/>
</dbReference>
<keyword evidence="2" id="KW-0472">Membrane</keyword>
<keyword evidence="4" id="KW-1185">Reference proteome</keyword>
<dbReference type="Proteomes" id="UP001521116">
    <property type="component" value="Unassembled WGS sequence"/>
</dbReference>
<comment type="caution">
    <text evidence="3">The sequence shown here is derived from an EMBL/GenBank/DDBJ whole genome shotgun (WGS) entry which is preliminary data.</text>
</comment>
<sequence length="403" mass="45832">MPQAEKPQPLFVYPAHAAPTWRTTAERRTGRSPFFPPFTVDVLQDPKAAELPAQSTPSGLIPAQEPHRGGGQPDDQLTTPRHILRLLPATWRNADDDIETPRPGCRAFLTKELCVPRLNAIHDSMWVVGRPMPPRSLTAQLVHRRELVLTEDMNLHLVWAKGFMFLKPIPRFLLSPDFWRMYLTPGDSKALVRQWSKPWPQEGASTAELAPCAAGFLFSWTALISHESDFKIAHDKGLVPSEVTWWGWKELTEQLLAHAPPTVYGNINERFHYGELRLGRLNKIYRLRQLNFRGYWFRYSQSADFFEDNFTRLASVLGYIVIVLTAMQVGLGTTRLQESQLFQDASYGFTVFSIVAPLIAIALVLAVFVILVLWNVLVTKIYEKKRFGTMGIKTKDVQKPNSV</sequence>
<dbReference type="EMBL" id="JAJVDC020000002">
    <property type="protein sequence ID" value="KAL1637767.1"/>
    <property type="molecule type" value="Genomic_DNA"/>
</dbReference>
<evidence type="ECO:0000256" key="2">
    <source>
        <dbReference type="SAM" id="Phobius"/>
    </source>
</evidence>
<gene>
    <name evidence="3" type="primary">ALG13_1</name>
    <name evidence="3" type="ORF">SLS56_000322</name>
</gene>
<feature type="transmembrane region" description="Helical" evidence="2">
    <location>
        <begin position="310"/>
        <end position="331"/>
    </location>
</feature>
<keyword evidence="3" id="KW-0328">Glycosyltransferase</keyword>
<dbReference type="InterPro" id="IPR046536">
    <property type="entry name" value="DUF6601"/>
</dbReference>
<feature type="transmembrane region" description="Helical" evidence="2">
    <location>
        <begin position="351"/>
        <end position="377"/>
    </location>
</feature>
<accession>A0ABR3TEB3</accession>